<evidence type="ECO:0000313" key="3">
    <source>
        <dbReference type="Proteomes" id="UP000076830"/>
    </source>
</evidence>
<gene>
    <name evidence="2" type="ORF">I596_3754</name>
</gene>
<dbReference type="Proteomes" id="UP000076830">
    <property type="component" value="Chromosome"/>
</dbReference>
<protein>
    <submittedName>
        <fullName evidence="2">Membrane protein</fullName>
    </submittedName>
</protein>
<reference evidence="2 3" key="1">
    <citation type="submission" date="2016-04" db="EMBL/GenBank/DDBJ databases">
        <title>Complete genome sequence of Dokdonella koreensis DS-123T.</title>
        <authorList>
            <person name="Kim J.F."/>
            <person name="Lee H."/>
            <person name="Kwak M.-J."/>
        </authorList>
    </citation>
    <scope>NUCLEOTIDE SEQUENCE [LARGE SCALE GENOMIC DNA]</scope>
    <source>
        <strain evidence="2 3">DS-123</strain>
    </source>
</reference>
<name>A0A160DY93_9GAMM</name>
<evidence type="ECO:0000256" key="1">
    <source>
        <dbReference type="SAM" id="SignalP"/>
    </source>
</evidence>
<accession>A0A160DY93</accession>
<dbReference type="STRING" id="1300342.I596_3754"/>
<dbReference type="AlphaFoldDB" id="A0A160DY93"/>
<feature type="signal peptide" evidence="1">
    <location>
        <begin position="1"/>
        <end position="17"/>
    </location>
</feature>
<dbReference type="EMBL" id="CP015249">
    <property type="protein sequence ID" value="ANB19737.1"/>
    <property type="molecule type" value="Genomic_DNA"/>
</dbReference>
<dbReference type="SUPFAM" id="SSF53474">
    <property type="entry name" value="alpha/beta-Hydrolases"/>
    <property type="match status" value="1"/>
</dbReference>
<sequence length="681" mass="72151">MRFVAMLLLLLGLSAHAQEISGTTASGVWYRIAVPAGWQAGGPLVLYQHGFNFSEADGPPSLGPLRDVMLSQGYAVAASAYAQRGWAVFTAIEDNRELLALFTEEYGAPGEIVPFGGSLGGLLALKLAETPGLPPVRGAYALCPAAAGSRLWDHAIDMRLAYDVVCDGSGRLPRGPQPLPWALDLGDIPADIEDLENQVEVLRALIPLNQCTGVNLPEPLRSSGMKRRLAQLMAVAGTDDETFFITNMAYAIYALSDVVRAPDKMAGRNPLATRGVAYADPAIETGIARVDADPLAALSLRWASDFRGAVGSAKVLSLHTSDDQLVVPANQDVLRRHLPAGQLVSAIVAEQAPSHCGFSTAEGLAGWEALRAWMAGGDRPQVADLQQRCQALATAGADGDCRFDPQASVPALDAVIPPRPAATAIDARYSGLWFDPSRAGEGIYLEILDAPRAHVYFYTYPGQGVAGDQAWLNGVGTVVDGGIVFDQVTRPVRQAGGDGGQQFVHEPWGRILISFDGCDRGRMRWEGPEGWGSGEVALTRLSALEGLNCDAAPAAPPQTSGAWFDPAFTGSGFLIQQLGHGRSWIGWFDAGADGVQTWAEGTIEPGASQLTLFNRAGTRFGAGFDASQLVLAPWGEVPVLEVSCGDRGRAELRPRPGQLPVPATLDLTRLTRPLGTPDCPP</sequence>
<keyword evidence="3" id="KW-1185">Reference proteome</keyword>
<keyword evidence="1" id="KW-0732">Signal</keyword>
<dbReference type="InterPro" id="IPR029058">
    <property type="entry name" value="AB_hydrolase_fold"/>
</dbReference>
<dbReference type="OrthoDB" id="5927922at2"/>
<evidence type="ECO:0000313" key="2">
    <source>
        <dbReference type="EMBL" id="ANB19737.1"/>
    </source>
</evidence>
<dbReference type="RefSeq" id="WP_067650980.1">
    <property type="nucleotide sequence ID" value="NZ_CP015249.1"/>
</dbReference>
<dbReference type="Gene3D" id="3.40.50.1820">
    <property type="entry name" value="alpha/beta hydrolase"/>
    <property type="match status" value="1"/>
</dbReference>
<feature type="chain" id="PRO_5007813991" evidence="1">
    <location>
        <begin position="18"/>
        <end position="681"/>
    </location>
</feature>
<organism evidence="2 3">
    <name type="scientific">Dokdonella koreensis DS-123</name>
    <dbReference type="NCBI Taxonomy" id="1300342"/>
    <lineage>
        <taxon>Bacteria</taxon>
        <taxon>Pseudomonadati</taxon>
        <taxon>Pseudomonadota</taxon>
        <taxon>Gammaproteobacteria</taxon>
        <taxon>Lysobacterales</taxon>
        <taxon>Rhodanobacteraceae</taxon>
        <taxon>Dokdonella</taxon>
    </lineage>
</organism>
<proteinExistence type="predicted"/>
<dbReference type="KEGG" id="dko:I596_3754"/>